<evidence type="ECO:0000259" key="3">
    <source>
        <dbReference type="Pfam" id="PF20152"/>
    </source>
</evidence>
<dbReference type="Proteomes" id="UP000076154">
    <property type="component" value="Unassembled WGS sequence"/>
</dbReference>
<feature type="transmembrane region" description="Helical" evidence="2">
    <location>
        <begin position="88"/>
        <end position="111"/>
    </location>
</feature>
<organism evidence="4 5">
    <name type="scientific">Hypsizygus marmoreus</name>
    <name type="common">White beech mushroom</name>
    <name type="synonym">Agaricus marmoreus</name>
    <dbReference type="NCBI Taxonomy" id="39966"/>
    <lineage>
        <taxon>Eukaryota</taxon>
        <taxon>Fungi</taxon>
        <taxon>Dikarya</taxon>
        <taxon>Basidiomycota</taxon>
        <taxon>Agaricomycotina</taxon>
        <taxon>Agaricomycetes</taxon>
        <taxon>Agaricomycetidae</taxon>
        <taxon>Agaricales</taxon>
        <taxon>Tricholomatineae</taxon>
        <taxon>Lyophyllaceae</taxon>
        <taxon>Hypsizygus</taxon>
    </lineage>
</organism>
<keyword evidence="5" id="KW-1185">Reference proteome</keyword>
<dbReference type="PANTHER" id="PTHR40465">
    <property type="entry name" value="CHROMOSOME 1, WHOLE GENOME SHOTGUN SEQUENCE"/>
    <property type="match status" value="1"/>
</dbReference>
<feature type="domain" description="DUF6534" evidence="3">
    <location>
        <begin position="170"/>
        <end position="256"/>
    </location>
</feature>
<dbReference type="EMBL" id="LUEZ02000137">
    <property type="protein sequence ID" value="RDB15963.1"/>
    <property type="molecule type" value="Genomic_DNA"/>
</dbReference>
<dbReference type="OrthoDB" id="2535105at2759"/>
<dbReference type="STRING" id="39966.A0A369J8B4"/>
<dbReference type="InterPro" id="IPR045339">
    <property type="entry name" value="DUF6534"/>
</dbReference>
<proteinExistence type="predicted"/>
<accession>A0A369J8B4</accession>
<dbReference type="Pfam" id="PF20152">
    <property type="entry name" value="DUF6534"/>
    <property type="match status" value="1"/>
</dbReference>
<keyword evidence="2" id="KW-1133">Transmembrane helix</keyword>
<evidence type="ECO:0000313" key="5">
    <source>
        <dbReference type="Proteomes" id="UP000076154"/>
    </source>
</evidence>
<feature type="transmembrane region" description="Helical" evidence="2">
    <location>
        <begin position="201"/>
        <end position="226"/>
    </location>
</feature>
<name>A0A369J8B4_HYPMA</name>
<keyword evidence="2" id="KW-0812">Transmembrane</keyword>
<evidence type="ECO:0000313" key="4">
    <source>
        <dbReference type="EMBL" id="RDB15963.1"/>
    </source>
</evidence>
<dbReference type="InParanoid" id="A0A369J8B4"/>
<feature type="transmembrane region" description="Helical" evidence="2">
    <location>
        <begin position="52"/>
        <end position="76"/>
    </location>
</feature>
<keyword evidence="2" id="KW-0472">Membrane</keyword>
<feature type="transmembrane region" description="Helical" evidence="2">
    <location>
        <begin position="158"/>
        <end position="180"/>
    </location>
</feature>
<dbReference type="PANTHER" id="PTHR40465:SF1">
    <property type="entry name" value="DUF6534 DOMAIN-CONTAINING PROTEIN"/>
    <property type="match status" value="1"/>
</dbReference>
<evidence type="ECO:0000256" key="2">
    <source>
        <dbReference type="SAM" id="Phobius"/>
    </source>
</evidence>
<comment type="caution">
    <text evidence="4">The sequence shown here is derived from an EMBL/GenBank/DDBJ whole genome shotgun (WGS) entry which is preliminary data.</text>
</comment>
<reference evidence="4" key="1">
    <citation type="submission" date="2018-04" db="EMBL/GenBank/DDBJ databases">
        <title>Whole genome sequencing of Hypsizygus marmoreus.</title>
        <authorList>
            <person name="Choi I.-G."/>
            <person name="Min B."/>
            <person name="Kim J.-G."/>
            <person name="Kim S."/>
            <person name="Oh Y.-L."/>
            <person name="Kong W.-S."/>
            <person name="Park H."/>
            <person name="Jeong J."/>
            <person name="Song E.-S."/>
        </authorList>
    </citation>
    <scope>NUCLEOTIDE SEQUENCE [LARGE SCALE GENOMIC DNA]</scope>
    <source>
        <strain evidence="4">51987-8</strain>
    </source>
</reference>
<evidence type="ECO:0000256" key="1">
    <source>
        <dbReference type="SAM" id="MobiDB-lite"/>
    </source>
</evidence>
<dbReference type="AlphaFoldDB" id="A0A369J8B4"/>
<feature type="transmembrane region" description="Helical" evidence="2">
    <location>
        <begin position="232"/>
        <end position="252"/>
    </location>
</feature>
<sequence length="368" mass="40668">MASESPLSLNLDSNLGALLLGNLFAAGLYGVTCVQALTFFKKGYKDSIVFRMLVFFLWMLDTSHIALITHAIYHYLVSYYGDLTAVSSIVWSLIAPIFITCLSDLIVRCYFASRIWQVSKNNMLIGIITIASSVSFAAALAGGVRAFELKTFENLSEISYLIYLSFGCGVAADILITTSLCSTLMQHRNGFKKTDSILHMLLLYTINTTLLTSLCSIACLVTYAIWRTDKLIFVAVYFSFSKLYLISLFATLNTRQTLSESERFTGVTDLSLPLAETQVKNPSRSNTMSTNMGTVTPPHNGTASPVTASEFRHGQMARSRTGPRVLLRRPHQNVNSFRSGLDTARSQLKTGVMRAWEMVSRRNGNGSA</sequence>
<feature type="region of interest" description="Disordered" evidence="1">
    <location>
        <begin position="278"/>
        <end position="305"/>
    </location>
</feature>
<feature type="transmembrane region" description="Helical" evidence="2">
    <location>
        <begin position="123"/>
        <end position="146"/>
    </location>
</feature>
<protein>
    <recommendedName>
        <fullName evidence="3">DUF6534 domain-containing protein</fullName>
    </recommendedName>
</protein>
<feature type="transmembrane region" description="Helical" evidence="2">
    <location>
        <begin position="15"/>
        <end position="40"/>
    </location>
</feature>
<gene>
    <name evidence="4" type="ORF">Hypma_003572</name>
</gene>